<evidence type="ECO:0008006" key="3">
    <source>
        <dbReference type="Google" id="ProtNLM"/>
    </source>
</evidence>
<proteinExistence type="predicted"/>
<dbReference type="InterPro" id="IPR014710">
    <property type="entry name" value="RmlC-like_jellyroll"/>
</dbReference>
<name>A0ABQ0JQ86_9VIBR</name>
<dbReference type="SUPFAM" id="SSF51182">
    <property type="entry name" value="RmlC-like cupins"/>
    <property type="match status" value="1"/>
</dbReference>
<keyword evidence="2" id="KW-1185">Reference proteome</keyword>
<comment type="caution">
    <text evidence="1">The sequence shown here is derived from an EMBL/GenBank/DDBJ whole genome shotgun (WGS) entry which is preliminary data.</text>
</comment>
<organism evidence="1 2">
    <name type="scientific">Vibrio variabilis</name>
    <dbReference type="NCBI Taxonomy" id="990271"/>
    <lineage>
        <taxon>Bacteria</taxon>
        <taxon>Pseudomonadati</taxon>
        <taxon>Pseudomonadota</taxon>
        <taxon>Gammaproteobacteria</taxon>
        <taxon>Vibrionales</taxon>
        <taxon>Vibrionaceae</taxon>
        <taxon>Vibrio</taxon>
    </lineage>
</organism>
<protein>
    <recommendedName>
        <fullName evidence="3">Cupin 2 conserved barrel domain-containing protein</fullName>
    </recommendedName>
</protein>
<accession>A0ABQ0JQ86</accession>
<dbReference type="EMBL" id="BBMS01000119">
    <property type="protein sequence ID" value="GAL30922.1"/>
    <property type="molecule type" value="Genomic_DNA"/>
</dbReference>
<gene>
    <name evidence="1" type="ORF">JCM19239_6991</name>
</gene>
<reference evidence="2" key="1">
    <citation type="submission" date="2014-09" db="EMBL/GenBank/DDBJ databases">
        <title>Vibrio variabilis JCM 19239. (C206) whole genome shotgun sequence.</title>
        <authorList>
            <person name="Sawabe T."/>
            <person name="Meirelles P."/>
            <person name="Nakanishi M."/>
            <person name="Sayaka M."/>
            <person name="Hattori M."/>
            <person name="Ohkuma M."/>
        </authorList>
    </citation>
    <scope>NUCLEOTIDE SEQUENCE [LARGE SCALE GENOMIC DNA]</scope>
    <source>
        <strain evidence="2">JCM 19239</strain>
    </source>
</reference>
<sequence length="88" mass="10038">MQLGNLFTNIPNQLPDELFEDIVKTPNIRVERILSDGHSTPDGEWYDQAENEWVAVLQGRVFLSMKMDRPLLLMSAITLTSQHTLNIA</sequence>
<evidence type="ECO:0000313" key="2">
    <source>
        <dbReference type="Proteomes" id="UP000029223"/>
    </source>
</evidence>
<dbReference type="Proteomes" id="UP000029223">
    <property type="component" value="Unassembled WGS sequence"/>
</dbReference>
<evidence type="ECO:0000313" key="1">
    <source>
        <dbReference type="EMBL" id="GAL30922.1"/>
    </source>
</evidence>
<dbReference type="InterPro" id="IPR011051">
    <property type="entry name" value="RmlC_Cupin_sf"/>
</dbReference>
<dbReference type="Gene3D" id="2.60.120.10">
    <property type="entry name" value="Jelly Rolls"/>
    <property type="match status" value="1"/>
</dbReference>